<dbReference type="AlphaFoldDB" id="A0A9P4WNU9"/>
<proteinExistence type="predicted"/>
<protein>
    <submittedName>
        <fullName evidence="3">Uncharacterized protein</fullName>
    </submittedName>
</protein>
<dbReference type="Proteomes" id="UP000758155">
    <property type="component" value="Unassembled WGS sequence"/>
</dbReference>
<keyword evidence="1" id="KW-0175">Coiled coil</keyword>
<comment type="caution">
    <text evidence="3">The sequence shown here is derived from an EMBL/GenBank/DDBJ whole genome shotgun (WGS) entry which is preliminary data.</text>
</comment>
<dbReference type="OrthoDB" id="3800429at2759"/>
<sequence length="537" mass="59805">MNLNFNCKALAYPASNLSVGAPVSPCLCFLVFRCDDAKLATLLLVARIPTAHGTADSEFVLQYDADNLMPGHVKLSTGKGHVTQPQLDRILPIKGKGRKCPDIKTLVLSAKHASPVWCPVRTPTFSPQPGCEPAFECLVDVSKATTIHIVFDFDQIRNEYRSSFKAFSKAARGLSGYPVEALLIEQGLRKANWEVFAPTEVAGAPPAYESSRTRKRSRQGSPSSPLQPARCWTPKSPTGSHSSDKTVPISPEAEAAALRQAQLEYYTEVINAAVEKRLAARLDEIKALQAEAIDAAVGKRLDAYFGGPLHAETVDAAVDRQVDAAVQARLPNAVQDLLVSKDPPSSPAQSFTSFDSHGYRYPKLPPLTPASKALLPHLRTHLTNEFKVYQDQQLQRFERLVNAKCGEVESSAYDDRLREHAEWEDEREEHKSEISLLMRDATDDLWREGHEMLKQGKKLCMEFGEDINEQLFGLVEKIDKMNRYSLRKMVVAEVARQAKQQRMKKGIPKGWGRNLLTDPDPRLLGRKRIAEGEWEDV</sequence>
<feature type="region of interest" description="Disordered" evidence="2">
    <location>
        <begin position="204"/>
        <end position="247"/>
    </location>
</feature>
<evidence type="ECO:0000313" key="4">
    <source>
        <dbReference type="Proteomes" id="UP000758155"/>
    </source>
</evidence>
<organism evidence="3 4">
    <name type="scientific">Didymella heteroderae</name>
    <dbReference type="NCBI Taxonomy" id="1769908"/>
    <lineage>
        <taxon>Eukaryota</taxon>
        <taxon>Fungi</taxon>
        <taxon>Dikarya</taxon>
        <taxon>Ascomycota</taxon>
        <taxon>Pezizomycotina</taxon>
        <taxon>Dothideomycetes</taxon>
        <taxon>Pleosporomycetidae</taxon>
        <taxon>Pleosporales</taxon>
        <taxon>Pleosporineae</taxon>
        <taxon>Didymellaceae</taxon>
        <taxon>Didymella</taxon>
    </lineage>
</organism>
<accession>A0A9P4WNU9</accession>
<gene>
    <name evidence="3" type="ORF">E8E12_000287</name>
</gene>
<evidence type="ECO:0000256" key="2">
    <source>
        <dbReference type="SAM" id="MobiDB-lite"/>
    </source>
</evidence>
<evidence type="ECO:0000313" key="3">
    <source>
        <dbReference type="EMBL" id="KAF3037600.1"/>
    </source>
</evidence>
<keyword evidence="4" id="KW-1185">Reference proteome</keyword>
<evidence type="ECO:0000256" key="1">
    <source>
        <dbReference type="SAM" id="Coils"/>
    </source>
</evidence>
<reference evidence="3" key="1">
    <citation type="submission" date="2019-04" db="EMBL/GenBank/DDBJ databases">
        <title>Sequencing of skin fungus with MAO and IRED activity.</title>
        <authorList>
            <person name="Marsaioli A.J."/>
            <person name="Bonatto J.M.C."/>
            <person name="Reis Junior O."/>
        </authorList>
    </citation>
    <scope>NUCLEOTIDE SEQUENCE</scope>
    <source>
        <strain evidence="3">28M1</strain>
    </source>
</reference>
<dbReference type="EMBL" id="SWKV01000041">
    <property type="protein sequence ID" value="KAF3037600.1"/>
    <property type="molecule type" value="Genomic_DNA"/>
</dbReference>
<name>A0A9P4WNU9_9PLEO</name>
<feature type="coiled-coil region" evidence="1">
    <location>
        <begin position="413"/>
        <end position="440"/>
    </location>
</feature>